<dbReference type="GO" id="GO:0035556">
    <property type="term" value="P:intracellular signal transduction"/>
    <property type="evidence" value="ECO:0007669"/>
    <property type="project" value="TreeGrafter"/>
</dbReference>
<reference evidence="2" key="1">
    <citation type="submission" date="2023-10" db="EMBL/GenBank/DDBJ databases">
        <title>Genome assembly of Pristionchus species.</title>
        <authorList>
            <person name="Yoshida K."/>
            <person name="Sommer R.J."/>
        </authorList>
    </citation>
    <scope>NUCLEOTIDE SEQUENCE</scope>
    <source>
        <strain evidence="2">RS5133</strain>
    </source>
</reference>
<dbReference type="InterPro" id="IPR011009">
    <property type="entry name" value="Kinase-like_dom_sf"/>
</dbReference>
<dbReference type="PANTHER" id="PTHR48015">
    <property type="entry name" value="SERINE/THREONINE-PROTEIN KINASE TAO"/>
    <property type="match status" value="1"/>
</dbReference>
<organism evidence="2 3">
    <name type="scientific">Pristionchus fissidentatus</name>
    <dbReference type="NCBI Taxonomy" id="1538716"/>
    <lineage>
        <taxon>Eukaryota</taxon>
        <taxon>Metazoa</taxon>
        <taxon>Ecdysozoa</taxon>
        <taxon>Nematoda</taxon>
        <taxon>Chromadorea</taxon>
        <taxon>Rhabditida</taxon>
        <taxon>Rhabditina</taxon>
        <taxon>Diplogasteromorpha</taxon>
        <taxon>Diplogasteroidea</taxon>
        <taxon>Neodiplogasteridae</taxon>
        <taxon>Pristionchus</taxon>
    </lineage>
</organism>
<feature type="domain" description="Protein kinase" evidence="1">
    <location>
        <begin position="1"/>
        <end position="118"/>
    </location>
</feature>
<dbReference type="PANTHER" id="PTHR48015:SF16">
    <property type="entry name" value="SERINE_THREONINE-PROTEIN KINASE SULU"/>
    <property type="match status" value="1"/>
</dbReference>
<comment type="caution">
    <text evidence="2">The sequence shown here is derived from an EMBL/GenBank/DDBJ whole genome shotgun (WGS) entry which is preliminary data.</text>
</comment>
<dbReference type="InterPro" id="IPR000719">
    <property type="entry name" value="Prot_kinase_dom"/>
</dbReference>
<accession>A0AAV5V9N5</accession>
<dbReference type="GO" id="GO:0004674">
    <property type="term" value="F:protein serine/threonine kinase activity"/>
    <property type="evidence" value="ECO:0007669"/>
    <property type="project" value="TreeGrafter"/>
</dbReference>
<dbReference type="SUPFAM" id="SSF56112">
    <property type="entry name" value="Protein kinase-like (PK-like)"/>
    <property type="match status" value="1"/>
</dbReference>
<gene>
    <name evidence="2" type="ORF">PFISCL1PPCAC_7648</name>
</gene>
<evidence type="ECO:0000313" key="3">
    <source>
        <dbReference type="Proteomes" id="UP001432322"/>
    </source>
</evidence>
<dbReference type="PROSITE" id="PS50011">
    <property type="entry name" value="PROTEIN_KINASE_DOM"/>
    <property type="match status" value="1"/>
</dbReference>
<dbReference type="GO" id="GO:0005737">
    <property type="term" value="C:cytoplasm"/>
    <property type="evidence" value="ECO:0007669"/>
    <property type="project" value="TreeGrafter"/>
</dbReference>
<dbReference type="Gene3D" id="1.10.510.10">
    <property type="entry name" value="Transferase(Phosphotransferase) domain 1"/>
    <property type="match status" value="1"/>
</dbReference>
<dbReference type="GO" id="GO:0005524">
    <property type="term" value="F:ATP binding"/>
    <property type="evidence" value="ECO:0007669"/>
    <property type="project" value="InterPro"/>
</dbReference>
<dbReference type="EMBL" id="BTSY01000002">
    <property type="protein sequence ID" value="GMT16351.1"/>
    <property type="molecule type" value="Genomic_DNA"/>
</dbReference>
<dbReference type="GO" id="GO:0043408">
    <property type="term" value="P:regulation of MAPK cascade"/>
    <property type="evidence" value="ECO:0007669"/>
    <property type="project" value="TreeGrafter"/>
</dbReference>
<proteinExistence type="predicted"/>
<sequence>LRTVLSHCATGLDHLNKSNIAHLDIKEENILRTADGNYKLADFTVTADLTKGNPDRDFGDGRYTAPELLLHQASIKSDVLALGMTLAQVSLPYPTLLTKEECTEIKSTSKFPATVTKG</sequence>
<dbReference type="Pfam" id="PF00069">
    <property type="entry name" value="Pkinase"/>
    <property type="match status" value="1"/>
</dbReference>
<feature type="non-terminal residue" evidence="2">
    <location>
        <position position="1"/>
    </location>
</feature>
<name>A0AAV5V9N5_9BILA</name>
<evidence type="ECO:0000313" key="2">
    <source>
        <dbReference type="EMBL" id="GMT16351.1"/>
    </source>
</evidence>
<feature type="non-terminal residue" evidence="2">
    <location>
        <position position="118"/>
    </location>
</feature>
<dbReference type="Proteomes" id="UP001432322">
    <property type="component" value="Unassembled WGS sequence"/>
</dbReference>
<dbReference type="InterPro" id="IPR050285">
    <property type="entry name" value="STE20_Ser/Thr_kinase"/>
</dbReference>
<keyword evidence="3" id="KW-1185">Reference proteome</keyword>
<dbReference type="AlphaFoldDB" id="A0AAV5V9N5"/>
<protein>
    <recommendedName>
        <fullName evidence="1">Protein kinase domain-containing protein</fullName>
    </recommendedName>
</protein>
<evidence type="ECO:0000259" key="1">
    <source>
        <dbReference type="PROSITE" id="PS50011"/>
    </source>
</evidence>